<dbReference type="GO" id="GO:0006508">
    <property type="term" value="P:proteolysis"/>
    <property type="evidence" value="ECO:0007669"/>
    <property type="project" value="InterPro"/>
</dbReference>
<dbReference type="Gene3D" id="3.40.50.1820">
    <property type="entry name" value="alpha/beta hydrolase"/>
    <property type="match status" value="1"/>
</dbReference>
<dbReference type="InterPro" id="IPR001375">
    <property type="entry name" value="Peptidase_S9_cat"/>
</dbReference>
<dbReference type="GO" id="GO:0008236">
    <property type="term" value="F:serine-type peptidase activity"/>
    <property type="evidence" value="ECO:0007669"/>
    <property type="project" value="InterPro"/>
</dbReference>
<keyword evidence="1 3" id="KW-0378">Hydrolase</keyword>
<dbReference type="GO" id="GO:0052689">
    <property type="term" value="F:carboxylic ester hydrolase activity"/>
    <property type="evidence" value="ECO:0007669"/>
    <property type="project" value="UniProtKB-ARBA"/>
</dbReference>
<evidence type="ECO:0000313" key="4">
    <source>
        <dbReference type="Proteomes" id="UP000320390"/>
    </source>
</evidence>
<dbReference type="EMBL" id="CP036434">
    <property type="protein sequence ID" value="QDV10095.1"/>
    <property type="molecule type" value="Genomic_DNA"/>
</dbReference>
<evidence type="ECO:0000256" key="1">
    <source>
        <dbReference type="ARBA" id="ARBA00022801"/>
    </source>
</evidence>
<dbReference type="AlphaFoldDB" id="A0A518F187"/>
<protein>
    <submittedName>
        <fullName evidence="3">Alpha/beta hydrolase family protein</fullName>
    </submittedName>
</protein>
<dbReference type="InterPro" id="IPR029058">
    <property type="entry name" value="AB_hydrolase_fold"/>
</dbReference>
<reference evidence="3 4" key="1">
    <citation type="submission" date="2019-02" db="EMBL/GenBank/DDBJ databases">
        <title>Deep-cultivation of Planctomycetes and their phenomic and genomic characterization uncovers novel biology.</title>
        <authorList>
            <person name="Wiegand S."/>
            <person name="Jogler M."/>
            <person name="Boedeker C."/>
            <person name="Pinto D."/>
            <person name="Vollmers J."/>
            <person name="Rivas-Marin E."/>
            <person name="Kohn T."/>
            <person name="Peeters S.H."/>
            <person name="Heuer A."/>
            <person name="Rast P."/>
            <person name="Oberbeckmann S."/>
            <person name="Bunk B."/>
            <person name="Jeske O."/>
            <person name="Meyerdierks A."/>
            <person name="Storesund J.E."/>
            <person name="Kallscheuer N."/>
            <person name="Luecker S."/>
            <person name="Lage O.M."/>
            <person name="Pohl T."/>
            <person name="Merkel B.J."/>
            <person name="Hornburger P."/>
            <person name="Mueller R.-W."/>
            <person name="Bruemmer F."/>
            <person name="Labrenz M."/>
            <person name="Spormann A.M."/>
            <person name="Op den Camp H."/>
            <person name="Overmann J."/>
            <person name="Amann R."/>
            <person name="Jetten M.S.M."/>
            <person name="Mascher T."/>
            <person name="Medema M.H."/>
            <person name="Devos D.P."/>
            <person name="Kaster A.-K."/>
            <person name="Ovreas L."/>
            <person name="Rohde M."/>
            <person name="Galperin M.Y."/>
            <person name="Jogler C."/>
        </authorList>
    </citation>
    <scope>NUCLEOTIDE SEQUENCE [LARGE SCALE GENOMIC DNA]</scope>
    <source>
        <strain evidence="3 4">Poly30</strain>
    </source>
</reference>
<sequence length="300" mass="32275">MAQEMATKEERTWLLYPEDPARRVGVRIERPGDALEEGAAERPVVVLSHGFKGFMDWGFFPMLSTRLARAGFVVVSFNASGSGIGDDPMVMDDEEAFLRDTYTRQLEDIARVRAWARRLEGVDAGREALMGHSRGGGMSIVAAAEDPPAALVTWAAIDESDRFDDATKAHWRAEGELRVPNGRTGQVHRMSVAALDDFEEHRERLDIVAAAGRYPGPFLAIHGSKDGTVPPSAATRLAAAAPGGSALILEGADHAFDAKHPMGEVSPEALERAIAATLDHLAPLAEPPRGTASPARPQVN</sequence>
<dbReference type="SUPFAM" id="SSF53474">
    <property type="entry name" value="alpha/beta-Hydrolases"/>
    <property type="match status" value="1"/>
</dbReference>
<evidence type="ECO:0000259" key="2">
    <source>
        <dbReference type="Pfam" id="PF00326"/>
    </source>
</evidence>
<feature type="domain" description="Peptidase S9 prolyl oligopeptidase catalytic" evidence="2">
    <location>
        <begin position="67"/>
        <end position="240"/>
    </location>
</feature>
<keyword evidence="4" id="KW-1185">Reference proteome</keyword>
<dbReference type="Pfam" id="PF00326">
    <property type="entry name" value="Peptidase_S9"/>
    <property type="match status" value="1"/>
</dbReference>
<gene>
    <name evidence="3" type="ORF">Poly30_56570</name>
</gene>
<dbReference type="InterPro" id="IPR050261">
    <property type="entry name" value="FrsA_esterase"/>
</dbReference>
<organism evidence="3 4">
    <name type="scientific">Saltatorellus ferox</name>
    <dbReference type="NCBI Taxonomy" id="2528018"/>
    <lineage>
        <taxon>Bacteria</taxon>
        <taxon>Pseudomonadati</taxon>
        <taxon>Planctomycetota</taxon>
        <taxon>Planctomycetia</taxon>
        <taxon>Planctomycetia incertae sedis</taxon>
        <taxon>Saltatorellus</taxon>
    </lineage>
</organism>
<proteinExistence type="predicted"/>
<dbReference type="PANTHER" id="PTHR22946:SF9">
    <property type="entry name" value="POLYKETIDE TRANSFERASE AF380"/>
    <property type="match status" value="1"/>
</dbReference>
<name>A0A518F187_9BACT</name>
<evidence type="ECO:0000313" key="3">
    <source>
        <dbReference type="EMBL" id="QDV10095.1"/>
    </source>
</evidence>
<dbReference type="Proteomes" id="UP000320390">
    <property type="component" value="Chromosome"/>
</dbReference>
<accession>A0A518F187</accession>
<dbReference type="RefSeq" id="WP_145205684.1">
    <property type="nucleotide sequence ID" value="NZ_CP036434.1"/>
</dbReference>
<dbReference type="PANTHER" id="PTHR22946">
    <property type="entry name" value="DIENELACTONE HYDROLASE DOMAIN-CONTAINING PROTEIN-RELATED"/>
    <property type="match status" value="1"/>
</dbReference>
<dbReference type="OrthoDB" id="9808543at2"/>